<gene>
    <name evidence="3" type="ORF">ElyMa_007052800</name>
</gene>
<keyword evidence="3" id="KW-0675">Receptor</keyword>
<reference evidence="3 4" key="1">
    <citation type="journal article" date="2021" name="Elife">
        <title>Chloroplast acquisition without the gene transfer in kleptoplastic sea slugs, Plakobranchus ocellatus.</title>
        <authorList>
            <person name="Maeda T."/>
            <person name="Takahashi S."/>
            <person name="Yoshida T."/>
            <person name="Shimamura S."/>
            <person name="Takaki Y."/>
            <person name="Nagai Y."/>
            <person name="Toyoda A."/>
            <person name="Suzuki Y."/>
            <person name="Arimoto A."/>
            <person name="Ishii H."/>
            <person name="Satoh N."/>
            <person name="Nishiyama T."/>
            <person name="Hasebe M."/>
            <person name="Maruyama T."/>
            <person name="Minagawa J."/>
            <person name="Obokata J."/>
            <person name="Shigenobu S."/>
        </authorList>
    </citation>
    <scope>NUCLEOTIDE SEQUENCE [LARGE SCALE GENOMIC DNA]</scope>
</reference>
<evidence type="ECO:0000313" key="3">
    <source>
        <dbReference type="EMBL" id="GFS26398.1"/>
    </source>
</evidence>
<keyword evidence="2" id="KW-0472">Membrane</keyword>
<evidence type="ECO:0000313" key="4">
    <source>
        <dbReference type="Proteomes" id="UP000762676"/>
    </source>
</evidence>
<evidence type="ECO:0000256" key="2">
    <source>
        <dbReference type="SAM" id="Phobius"/>
    </source>
</evidence>
<sequence>MPHFLSSGFVTRMSGNSTFLTLWLSPDRAAVDAYVDVMHFCQTTAIMSVVFVSTFVMLVSLKRSSNFQSGGIKGNSSPRNLAATIKDKPNEPESLPPLCIRKDEREIESITTITKLPTSKNDAVEIPDKNGKS</sequence>
<keyword evidence="2" id="KW-0812">Transmembrane</keyword>
<protein>
    <submittedName>
        <fullName evidence="3">Chemosensory receptor C</fullName>
    </submittedName>
</protein>
<keyword evidence="2" id="KW-1133">Transmembrane helix</keyword>
<feature type="transmembrane region" description="Helical" evidence="2">
    <location>
        <begin position="45"/>
        <end position="61"/>
    </location>
</feature>
<organism evidence="3 4">
    <name type="scientific">Elysia marginata</name>
    <dbReference type="NCBI Taxonomy" id="1093978"/>
    <lineage>
        <taxon>Eukaryota</taxon>
        <taxon>Metazoa</taxon>
        <taxon>Spiralia</taxon>
        <taxon>Lophotrochozoa</taxon>
        <taxon>Mollusca</taxon>
        <taxon>Gastropoda</taxon>
        <taxon>Heterobranchia</taxon>
        <taxon>Euthyneura</taxon>
        <taxon>Panpulmonata</taxon>
        <taxon>Sacoglossa</taxon>
        <taxon>Placobranchoidea</taxon>
        <taxon>Plakobranchidae</taxon>
        <taxon>Elysia</taxon>
    </lineage>
</organism>
<dbReference type="Proteomes" id="UP000762676">
    <property type="component" value="Unassembled WGS sequence"/>
</dbReference>
<dbReference type="EMBL" id="BMAT01014113">
    <property type="protein sequence ID" value="GFS26398.1"/>
    <property type="molecule type" value="Genomic_DNA"/>
</dbReference>
<proteinExistence type="predicted"/>
<feature type="region of interest" description="Disordered" evidence="1">
    <location>
        <begin position="68"/>
        <end position="97"/>
    </location>
</feature>
<name>A0AAV4JWN6_9GAST</name>
<accession>A0AAV4JWN6</accession>
<evidence type="ECO:0000256" key="1">
    <source>
        <dbReference type="SAM" id="MobiDB-lite"/>
    </source>
</evidence>
<feature type="compositionally biased region" description="Polar residues" evidence="1">
    <location>
        <begin position="68"/>
        <end position="79"/>
    </location>
</feature>
<keyword evidence="4" id="KW-1185">Reference proteome</keyword>
<dbReference type="AlphaFoldDB" id="A0AAV4JWN6"/>
<comment type="caution">
    <text evidence="3">The sequence shown here is derived from an EMBL/GenBank/DDBJ whole genome shotgun (WGS) entry which is preliminary data.</text>
</comment>